<name>A0ACB8QX16_9AGAM</name>
<proteinExistence type="predicted"/>
<dbReference type="Proteomes" id="UP000814128">
    <property type="component" value="Unassembled WGS sequence"/>
</dbReference>
<evidence type="ECO:0000313" key="2">
    <source>
        <dbReference type="Proteomes" id="UP000814128"/>
    </source>
</evidence>
<evidence type="ECO:0000313" key="1">
    <source>
        <dbReference type="EMBL" id="KAI0036197.1"/>
    </source>
</evidence>
<feature type="non-terminal residue" evidence="1">
    <location>
        <position position="1"/>
    </location>
</feature>
<accession>A0ACB8QX16</accession>
<dbReference type="EMBL" id="MU273474">
    <property type="protein sequence ID" value="KAI0036197.1"/>
    <property type="molecule type" value="Genomic_DNA"/>
</dbReference>
<gene>
    <name evidence="1" type="ORF">K488DRAFT_14114</name>
</gene>
<organism evidence="1 2">
    <name type="scientific">Vararia minispora EC-137</name>
    <dbReference type="NCBI Taxonomy" id="1314806"/>
    <lineage>
        <taxon>Eukaryota</taxon>
        <taxon>Fungi</taxon>
        <taxon>Dikarya</taxon>
        <taxon>Basidiomycota</taxon>
        <taxon>Agaricomycotina</taxon>
        <taxon>Agaricomycetes</taxon>
        <taxon>Russulales</taxon>
        <taxon>Lachnocladiaceae</taxon>
        <taxon>Vararia</taxon>
    </lineage>
</organism>
<protein>
    <submittedName>
        <fullName evidence="1">DNA polymerase delta, subunit 4-domain-containing protein</fullName>
    </submittedName>
</protein>
<feature type="non-terminal residue" evidence="1">
    <location>
        <position position="97"/>
    </location>
</feature>
<reference evidence="1" key="1">
    <citation type="submission" date="2021-02" db="EMBL/GenBank/DDBJ databases">
        <authorList>
            <consortium name="DOE Joint Genome Institute"/>
            <person name="Ahrendt S."/>
            <person name="Looney B.P."/>
            <person name="Miyauchi S."/>
            <person name="Morin E."/>
            <person name="Drula E."/>
            <person name="Courty P.E."/>
            <person name="Chicoki N."/>
            <person name="Fauchery L."/>
            <person name="Kohler A."/>
            <person name="Kuo A."/>
            <person name="Labutti K."/>
            <person name="Pangilinan J."/>
            <person name="Lipzen A."/>
            <person name="Riley R."/>
            <person name="Andreopoulos W."/>
            <person name="He G."/>
            <person name="Johnson J."/>
            <person name="Barry K.W."/>
            <person name="Grigoriev I.V."/>
            <person name="Nagy L."/>
            <person name="Hibbett D."/>
            <person name="Henrissat B."/>
            <person name="Matheny P.B."/>
            <person name="Labbe J."/>
            <person name="Martin F."/>
        </authorList>
    </citation>
    <scope>NUCLEOTIDE SEQUENCE</scope>
    <source>
        <strain evidence="1">EC-137</strain>
    </source>
</reference>
<keyword evidence="2" id="KW-1185">Reference proteome</keyword>
<comment type="caution">
    <text evidence="1">The sequence shown here is derived from an EMBL/GenBank/DDBJ whole genome shotgun (WGS) entry which is preliminary data.</text>
</comment>
<reference evidence="1" key="2">
    <citation type="journal article" date="2022" name="New Phytol.">
        <title>Evolutionary transition to the ectomycorrhizal habit in the genomes of a hyperdiverse lineage of mushroom-forming fungi.</title>
        <authorList>
            <person name="Looney B."/>
            <person name="Miyauchi S."/>
            <person name="Morin E."/>
            <person name="Drula E."/>
            <person name="Courty P.E."/>
            <person name="Kohler A."/>
            <person name="Kuo A."/>
            <person name="LaButti K."/>
            <person name="Pangilinan J."/>
            <person name="Lipzen A."/>
            <person name="Riley R."/>
            <person name="Andreopoulos W."/>
            <person name="He G."/>
            <person name="Johnson J."/>
            <person name="Nolan M."/>
            <person name="Tritt A."/>
            <person name="Barry K.W."/>
            <person name="Grigoriev I.V."/>
            <person name="Nagy L.G."/>
            <person name="Hibbett D."/>
            <person name="Henrissat B."/>
            <person name="Matheny P.B."/>
            <person name="Labbe J."/>
            <person name="Martin F.M."/>
        </authorList>
    </citation>
    <scope>NUCLEOTIDE SEQUENCE</scope>
    <source>
        <strain evidence="1">EC-137</strain>
    </source>
</reference>
<sequence>REPLDPQDKRWDKAYGVARAKMGHLPPVHAEKQTRVHHILRVFDMSYEYGPCIGVTRLQRWERARALGLNPPQEVHDILVTREGNDNPDYAQSVLYE</sequence>